<name>A0A9Q0IB20_9TELE</name>
<sequence>MEDIQQEIVDFFWSGRHWVRAAALYLPLVEGGQGLISIQSKIASFSVCGWSVGRFGHKQLFLLNPEELDLSGLTPFYTSVLQAWHTFKFTRATSEMPGKDITVCQPANQS</sequence>
<organism evidence="1 2">
    <name type="scientific">Muraenolepis orangiensis</name>
    <name type="common">Patagonian moray cod</name>
    <dbReference type="NCBI Taxonomy" id="630683"/>
    <lineage>
        <taxon>Eukaryota</taxon>
        <taxon>Metazoa</taxon>
        <taxon>Chordata</taxon>
        <taxon>Craniata</taxon>
        <taxon>Vertebrata</taxon>
        <taxon>Euteleostomi</taxon>
        <taxon>Actinopterygii</taxon>
        <taxon>Neopterygii</taxon>
        <taxon>Teleostei</taxon>
        <taxon>Neoteleostei</taxon>
        <taxon>Acanthomorphata</taxon>
        <taxon>Zeiogadaria</taxon>
        <taxon>Gadariae</taxon>
        <taxon>Gadiformes</taxon>
        <taxon>Muraenolepidoidei</taxon>
        <taxon>Muraenolepididae</taxon>
        <taxon>Muraenolepis</taxon>
    </lineage>
</organism>
<comment type="caution">
    <text evidence="1">The sequence shown here is derived from an EMBL/GenBank/DDBJ whole genome shotgun (WGS) entry which is preliminary data.</text>
</comment>
<gene>
    <name evidence="1" type="ORF">NHX12_009288</name>
</gene>
<reference evidence="1" key="1">
    <citation type="submission" date="2022-07" db="EMBL/GenBank/DDBJ databases">
        <title>Chromosome-level genome of Muraenolepis orangiensis.</title>
        <authorList>
            <person name="Kim J."/>
        </authorList>
    </citation>
    <scope>NUCLEOTIDE SEQUENCE</scope>
    <source>
        <strain evidence="1">KU_S4_2022</strain>
        <tissue evidence="1">Muscle</tissue>
    </source>
</reference>
<dbReference type="OrthoDB" id="416119at2759"/>
<proteinExistence type="predicted"/>
<keyword evidence="2" id="KW-1185">Reference proteome</keyword>
<protein>
    <submittedName>
        <fullName evidence="1">Uncharacterized protein</fullName>
    </submittedName>
</protein>
<dbReference type="EMBL" id="JANIIK010000114">
    <property type="protein sequence ID" value="KAJ3591343.1"/>
    <property type="molecule type" value="Genomic_DNA"/>
</dbReference>
<dbReference type="Proteomes" id="UP001148018">
    <property type="component" value="Unassembled WGS sequence"/>
</dbReference>
<dbReference type="AlphaFoldDB" id="A0A9Q0IB20"/>
<evidence type="ECO:0000313" key="1">
    <source>
        <dbReference type="EMBL" id="KAJ3591343.1"/>
    </source>
</evidence>
<evidence type="ECO:0000313" key="2">
    <source>
        <dbReference type="Proteomes" id="UP001148018"/>
    </source>
</evidence>
<accession>A0A9Q0IB20</accession>